<evidence type="ECO:0000259" key="8">
    <source>
        <dbReference type="Pfam" id="PF13086"/>
    </source>
</evidence>
<gene>
    <name evidence="11" type="ORF">Afil01_42730</name>
</gene>
<feature type="region of interest" description="Disordered" evidence="7">
    <location>
        <begin position="1465"/>
        <end position="1516"/>
    </location>
</feature>
<dbReference type="GO" id="GO:0005524">
    <property type="term" value="F:ATP binding"/>
    <property type="evidence" value="ECO:0007669"/>
    <property type="project" value="UniProtKB-KW"/>
</dbReference>
<feature type="coiled-coil region" evidence="6">
    <location>
        <begin position="457"/>
        <end position="484"/>
    </location>
</feature>
<evidence type="ECO:0000313" key="11">
    <source>
        <dbReference type="EMBL" id="GLZ79466.1"/>
    </source>
</evidence>
<dbReference type="GO" id="GO:0043139">
    <property type="term" value="F:5'-3' DNA helicase activity"/>
    <property type="evidence" value="ECO:0007669"/>
    <property type="project" value="TreeGrafter"/>
</dbReference>
<dbReference type="GO" id="GO:0016787">
    <property type="term" value="F:hydrolase activity"/>
    <property type="evidence" value="ECO:0007669"/>
    <property type="project" value="UniProtKB-KW"/>
</dbReference>
<protein>
    <recommendedName>
        <fullName evidence="13">AAA domain-containing protein</fullName>
    </recommendedName>
</protein>
<evidence type="ECO:0000256" key="2">
    <source>
        <dbReference type="ARBA" id="ARBA00022741"/>
    </source>
</evidence>
<dbReference type="RefSeq" id="WP_285664617.1">
    <property type="nucleotide sequence ID" value="NZ_BSTX01000003.1"/>
</dbReference>
<dbReference type="Proteomes" id="UP001165079">
    <property type="component" value="Unassembled WGS sequence"/>
</dbReference>
<dbReference type="InterPro" id="IPR027417">
    <property type="entry name" value="P-loop_NTPase"/>
</dbReference>
<reference evidence="11" key="1">
    <citation type="submission" date="2023-03" db="EMBL/GenBank/DDBJ databases">
        <title>Actinorhabdospora filicis NBRC 111898.</title>
        <authorList>
            <person name="Ichikawa N."/>
            <person name="Sato H."/>
            <person name="Tonouchi N."/>
        </authorList>
    </citation>
    <scope>NUCLEOTIDE SEQUENCE</scope>
    <source>
        <strain evidence="11">NBRC 111898</strain>
    </source>
</reference>
<dbReference type="InterPro" id="IPR011335">
    <property type="entry name" value="Restrct_endonuc-II-like"/>
</dbReference>
<dbReference type="Pfam" id="PF13086">
    <property type="entry name" value="AAA_11"/>
    <property type="match status" value="1"/>
</dbReference>
<dbReference type="SUPFAM" id="SSF52980">
    <property type="entry name" value="Restriction endonuclease-like"/>
    <property type="match status" value="1"/>
</dbReference>
<keyword evidence="5" id="KW-0067">ATP-binding</keyword>
<evidence type="ECO:0000256" key="5">
    <source>
        <dbReference type="ARBA" id="ARBA00022840"/>
    </source>
</evidence>
<evidence type="ECO:0000313" key="12">
    <source>
        <dbReference type="Proteomes" id="UP001165079"/>
    </source>
</evidence>
<keyword evidence="4" id="KW-0347">Helicase</keyword>
<keyword evidence="6" id="KW-0175">Coiled coil</keyword>
<organism evidence="11 12">
    <name type="scientific">Actinorhabdospora filicis</name>
    <dbReference type="NCBI Taxonomy" id="1785913"/>
    <lineage>
        <taxon>Bacteria</taxon>
        <taxon>Bacillati</taxon>
        <taxon>Actinomycetota</taxon>
        <taxon>Actinomycetes</taxon>
        <taxon>Micromonosporales</taxon>
        <taxon>Micromonosporaceae</taxon>
        <taxon>Actinorhabdospora</taxon>
    </lineage>
</organism>
<evidence type="ECO:0000256" key="3">
    <source>
        <dbReference type="ARBA" id="ARBA00022801"/>
    </source>
</evidence>
<evidence type="ECO:0008006" key="13">
    <source>
        <dbReference type="Google" id="ProtNLM"/>
    </source>
</evidence>
<dbReference type="Gene3D" id="3.40.50.300">
    <property type="entry name" value="P-loop containing nucleotide triphosphate hydrolases"/>
    <property type="match status" value="3"/>
</dbReference>
<dbReference type="CDD" id="cd18808">
    <property type="entry name" value="SF1_C_Upf1"/>
    <property type="match status" value="1"/>
</dbReference>
<evidence type="ECO:0000256" key="6">
    <source>
        <dbReference type="SAM" id="Coils"/>
    </source>
</evidence>
<comment type="similarity">
    <text evidence="1">Belongs to the DNA2/NAM7 helicase family.</text>
</comment>
<feature type="domain" description="DNA2/NAM7 helicase-like C-terminal" evidence="9">
    <location>
        <begin position="1121"/>
        <end position="1310"/>
    </location>
</feature>
<keyword evidence="3" id="KW-0378">Hydrolase</keyword>
<evidence type="ECO:0000256" key="1">
    <source>
        <dbReference type="ARBA" id="ARBA00007913"/>
    </source>
</evidence>
<dbReference type="Gene3D" id="3.40.960.10">
    <property type="entry name" value="VSR Endonuclease"/>
    <property type="match status" value="1"/>
</dbReference>
<evidence type="ECO:0000259" key="10">
    <source>
        <dbReference type="Pfam" id="PF18741"/>
    </source>
</evidence>
<dbReference type="EMBL" id="BSTX01000003">
    <property type="protein sequence ID" value="GLZ79466.1"/>
    <property type="molecule type" value="Genomic_DNA"/>
</dbReference>
<dbReference type="InterPro" id="IPR041679">
    <property type="entry name" value="DNA2/NAM7-like_C"/>
</dbReference>
<sequence length="1712" mass="190304">MTRPDPLAERALRLFDFLTEVQQLKNRPVTDVESYERVLWFADFPAHPSIRVTGFDADTGAEDIVATVDRVAEIPPPEPPLALKGLLLGELTTPREAPRLNEDKRDTQPDHEWRRLSESYDTWIDRWFDWAEREEADRPVRELYQRLFRTRIQAVGEADQLELVIGLGLLTWDPDTGPIRRHFLTTTASIEFDDLSGRLRVVLDQTTEALRCEIDMVDPGLFADPQRLRDIRELARSDAHPLDREHVGDIVSRLVHVLDPAGGYDDVDTRVAPGPRAFATLAPALILRKRSRRNLTEIYQTIIEQIRDTGIVPGGLRPLFDPDHDPALPAPSGDGAIVQVDDEMFLPLPVNDVQLRILERVDTQAQTLVQGPPGTGKTHTAAALLSHLLAQGKRVLVTAQTDRALHEVRDKLPEAIRDLAVAVVGNGRAEMAALKASAERIGDRINDHDPLEIKATVDRCLEAIDRLRRERAVLRGQLVEARKAEVWEHERPGYRGTLAAIAQQHGADRDRHGWIDGLGGGQDAAPLNNDEIGEWYRLVSDSGLGAESTDVIEAAGRLVPTTELATSEDFAALVAAERESEGRADHYAELRDHPAQQGIAALSAADRRPLRDVVIALAEDIEGFRSRRETWIAVALSDVLQGREKIWTARHTELRSLAEDAIPLVSGLGPRTTVTATGELGPLIALAKAVSDHLAAGGKVKTNADGTVKYGLATAGIVKQARALFDNVRVNGLPPATADGLALFRAWAEATGVLDALDRAWPQSVEIPDEDTLSERLQWHLAEIEQLTALLNFGDRLAATKRDLPGLGVKAPDWTDLDAVATWAEVVDAVDAGERLEAARLPLAALERAVNDRAGFGDAANATLALLAAIRARDTAGYVTAQTRTLHLHEVASRLARRDELDAALTVGAPGLRRVIEASPVADWQSRLSSFTQAWNWASTGSWIAELESVDVNALRARADRVDTSLRGQVEKLAATRAWSYAASPERVDGRTRQALINYVQLFRRDGRGMGKYSAGRQVNMQSALDRCRTAVPVWIMPIHRIADQLRVAPDMFDVVVVDEASQAGLEAVFLQYLAPRIVIIGDDKQVSPAAVGTVEQQLIDLAHRHLPDMQDRSAWSDPKHSLFDEANLRFREKLTLREHRRCVPEIIGFSNRIAYEPEGIRLIPVRQYGADRLDPVIPVHVPDGYTRGTRGKVNPPEADAIVDQIVKCIADPRYDGKTFGVISLLGQAADQAKYIEGKLLEAIGPKEWEARRLRCGIAPDFQGAERDVMFLSMVATVEPDVRYRPLTTLEFVQRFNVAASRAKDQMWVFHSLRLEELTNQEDLRRRLLEYAYEVRARTEVEGLASPAVPENERVEPFDSLFEQRVHNRIRDRGYRVEPQIEALGYRIDLVVVGAKAKLAVECDGDHWHGPERYQDDLRRQRDLERCGWRFFRIRESRFYLDEAAVLDELVERLRELEIEPIGSASFPRPAPEPVTAEAAPRALPVKPEPTREPEPVMKPSVIREPEHPVEEPTKARPPTVVRVATPIAERAVAPAPSALDGRLEPYQRYTGTRPPLAGPVLPGVLIEGLMSIVAVEGPILGSHLIRTYRIATGAAQTGRLMRESLNKAIVGALKRGLAMEDPLKTSLIDHRTFRLPGQPGVRLRELGPRNLYDVPHMELATVMALCAEKTGWRANEPLFREVLAMYGLERLTDKVEDHLRIVKPLARELGD</sequence>
<feature type="domain" description="Restriction endonuclease type II-like" evidence="10">
    <location>
        <begin position="1362"/>
        <end position="1454"/>
    </location>
</feature>
<accession>A0A9W6SRL3</accession>
<name>A0A9W6SRL3_9ACTN</name>
<dbReference type="PANTHER" id="PTHR43788">
    <property type="entry name" value="DNA2/NAM7 HELICASE FAMILY MEMBER"/>
    <property type="match status" value="1"/>
</dbReference>
<dbReference type="InterPro" id="IPR049468">
    <property type="entry name" value="Restrct_endonuc-II-like_dom"/>
</dbReference>
<dbReference type="SUPFAM" id="SSF52540">
    <property type="entry name" value="P-loop containing nucleoside triphosphate hydrolases"/>
    <property type="match status" value="1"/>
</dbReference>
<feature type="compositionally biased region" description="Basic and acidic residues" evidence="7">
    <location>
        <begin position="1489"/>
        <end position="1515"/>
    </location>
</feature>
<keyword evidence="2" id="KW-0547">Nucleotide-binding</keyword>
<proteinExistence type="inferred from homology"/>
<evidence type="ECO:0000256" key="4">
    <source>
        <dbReference type="ARBA" id="ARBA00022806"/>
    </source>
</evidence>
<comment type="caution">
    <text evidence="11">The sequence shown here is derived from an EMBL/GenBank/DDBJ whole genome shotgun (WGS) entry which is preliminary data.</text>
</comment>
<dbReference type="Pfam" id="PF18741">
    <property type="entry name" value="MTES_1575"/>
    <property type="match status" value="1"/>
</dbReference>
<dbReference type="InterPro" id="IPR047187">
    <property type="entry name" value="SF1_C_Upf1"/>
</dbReference>
<dbReference type="InterPro" id="IPR050534">
    <property type="entry name" value="Coronavir_polyprotein_1ab"/>
</dbReference>
<dbReference type="Pfam" id="PF13087">
    <property type="entry name" value="AAA_12"/>
    <property type="match status" value="1"/>
</dbReference>
<dbReference type="PANTHER" id="PTHR43788:SF8">
    <property type="entry name" value="DNA-BINDING PROTEIN SMUBP-2"/>
    <property type="match status" value="1"/>
</dbReference>
<evidence type="ECO:0000256" key="7">
    <source>
        <dbReference type="SAM" id="MobiDB-lite"/>
    </source>
</evidence>
<dbReference type="InterPro" id="IPR041677">
    <property type="entry name" value="DNA2/NAM7_AAA_11"/>
</dbReference>
<evidence type="ECO:0000259" key="9">
    <source>
        <dbReference type="Pfam" id="PF13087"/>
    </source>
</evidence>
<keyword evidence="12" id="KW-1185">Reference proteome</keyword>
<feature type="domain" description="DNA2/NAM7 helicase helicase" evidence="8">
    <location>
        <begin position="350"/>
        <end position="472"/>
    </location>
</feature>
<feature type="compositionally biased region" description="Low complexity" evidence="7">
    <location>
        <begin position="1474"/>
        <end position="1483"/>
    </location>
</feature>